<dbReference type="AlphaFoldDB" id="A0A9Q1CSA6"/>
<name>A0A9Q1CSA6_HOLLE</name>
<keyword evidence="2" id="KW-1185">Reference proteome</keyword>
<sequence length="178" mass="20259">MLFSAKSTWWKRTDPSFDVTMGSLDGAETCELVALYILSQLQHININVGIYRDDGLAVCRTTPRQTEIIKKEICKMFANNNIKIEIEANKKVVNFLDLTLDLHTGTYKPYLKPNNTPLYVHKQSNHPPLIIRNIPESINRRLTNISSNETTFNCSIPQHPYHNSNTSTLMSAYTETTG</sequence>
<protein>
    <submittedName>
        <fullName evidence="1">Uncharacterized protein</fullName>
    </submittedName>
</protein>
<reference evidence="1" key="1">
    <citation type="submission" date="2021-10" db="EMBL/GenBank/DDBJ databases">
        <title>Tropical sea cucumber genome reveals ecological adaptation and Cuvierian tubules defense mechanism.</title>
        <authorList>
            <person name="Chen T."/>
        </authorList>
    </citation>
    <scope>NUCLEOTIDE SEQUENCE</scope>
    <source>
        <strain evidence="1">Nanhai2018</strain>
        <tissue evidence="1">Muscle</tissue>
    </source>
</reference>
<proteinExistence type="predicted"/>
<evidence type="ECO:0000313" key="1">
    <source>
        <dbReference type="EMBL" id="KAJ8049880.1"/>
    </source>
</evidence>
<gene>
    <name evidence="1" type="ORF">HOLleu_02811</name>
</gene>
<dbReference type="Proteomes" id="UP001152320">
    <property type="component" value="Chromosome 1"/>
</dbReference>
<comment type="caution">
    <text evidence="1">The sequence shown here is derived from an EMBL/GenBank/DDBJ whole genome shotgun (WGS) entry which is preliminary data.</text>
</comment>
<organism evidence="1 2">
    <name type="scientific">Holothuria leucospilota</name>
    <name type="common">Black long sea cucumber</name>
    <name type="synonym">Mertensiothuria leucospilota</name>
    <dbReference type="NCBI Taxonomy" id="206669"/>
    <lineage>
        <taxon>Eukaryota</taxon>
        <taxon>Metazoa</taxon>
        <taxon>Echinodermata</taxon>
        <taxon>Eleutherozoa</taxon>
        <taxon>Echinozoa</taxon>
        <taxon>Holothuroidea</taxon>
        <taxon>Aspidochirotacea</taxon>
        <taxon>Aspidochirotida</taxon>
        <taxon>Holothuriidae</taxon>
        <taxon>Holothuria</taxon>
    </lineage>
</organism>
<evidence type="ECO:0000313" key="2">
    <source>
        <dbReference type="Proteomes" id="UP001152320"/>
    </source>
</evidence>
<dbReference type="OrthoDB" id="6139982at2759"/>
<accession>A0A9Q1CSA6</accession>
<dbReference type="EMBL" id="JAIZAY010000001">
    <property type="protein sequence ID" value="KAJ8049880.1"/>
    <property type="molecule type" value="Genomic_DNA"/>
</dbReference>